<evidence type="ECO:0000313" key="2">
    <source>
        <dbReference type="Proteomes" id="UP000078046"/>
    </source>
</evidence>
<proteinExistence type="predicted"/>
<keyword evidence="2" id="KW-1185">Reference proteome</keyword>
<dbReference type="Proteomes" id="UP000078046">
    <property type="component" value="Unassembled WGS sequence"/>
</dbReference>
<comment type="caution">
    <text evidence="1">The sequence shown here is derived from an EMBL/GenBank/DDBJ whole genome shotgun (WGS) entry which is preliminary data.</text>
</comment>
<gene>
    <name evidence="1" type="ORF">A3Q56_05817</name>
</gene>
<sequence>MNKRIQLSSSVPSVKPFEGKDLKNLKERKLNPIKKNDAEIVTSIVNRNQARLEKLNCLDNFAKIEPIQLSKENNFYANLNKSHSDYNTQEAIDRVNRLNQMDSNYSDNKMDQIILSVTKGHTEIESIKSVLFEIEKFINNLNSKHSENLKKVLSPLQFATIIKRKIIMHISILENSDSNLSPFITLYISKMLLLVFSQSK</sequence>
<name>A0A177AWR5_9BILA</name>
<accession>A0A177AWR5</accession>
<dbReference type="EMBL" id="LWCA01000924">
    <property type="protein sequence ID" value="OAF66468.1"/>
    <property type="molecule type" value="Genomic_DNA"/>
</dbReference>
<reference evidence="1 2" key="1">
    <citation type="submission" date="2016-04" db="EMBL/GenBank/DDBJ databases">
        <title>The genome of Intoshia linei affirms orthonectids as highly simplified spiralians.</title>
        <authorList>
            <person name="Mikhailov K.V."/>
            <person name="Slusarev G.S."/>
            <person name="Nikitin M.A."/>
            <person name="Logacheva M.D."/>
            <person name="Penin A."/>
            <person name="Aleoshin V."/>
            <person name="Panchin Y.V."/>
        </authorList>
    </citation>
    <scope>NUCLEOTIDE SEQUENCE [LARGE SCALE GENOMIC DNA]</scope>
    <source>
        <strain evidence="1">Intl2013</strain>
        <tissue evidence="1">Whole animal</tissue>
    </source>
</reference>
<evidence type="ECO:0000313" key="1">
    <source>
        <dbReference type="EMBL" id="OAF66468.1"/>
    </source>
</evidence>
<protein>
    <submittedName>
        <fullName evidence="1">Uncharacterized protein</fullName>
    </submittedName>
</protein>
<dbReference type="AlphaFoldDB" id="A0A177AWR5"/>
<organism evidence="1 2">
    <name type="scientific">Intoshia linei</name>
    <dbReference type="NCBI Taxonomy" id="1819745"/>
    <lineage>
        <taxon>Eukaryota</taxon>
        <taxon>Metazoa</taxon>
        <taxon>Spiralia</taxon>
        <taxon>Lophotrochozoa</taxon>
        <taxon>Mesozoa</taxon>
        <taxon>Orthonectida</taxon>
        <taxon>Rhopaluridae</taxon>
        <taxon>Intoshia</taxon>
    </lineage>
</organism>